<feature type="region of interest" description="Disordered" evidence="1">
    <location>
        <begin position="1"/>
        <end position="70"/>
    </location>
</feature>
<dbReference type="WBParaSite" id="EN70_2235">
    <property type="protein sequence ID" value="EN70_2235"/>
    <property type="gene ID" value="EN70_2235"/>
</dbReference>
<gene>
    <name evidence="2 4" type="ORF">LOAG_06427</name>
</gene>
<dbReference type="KEGG" id="loa:LOAG_06427"/>
<organism evidence="3 4">
    <name type="scientific">Loa loa</name>
    <name type="common">Eye worm</name>
    <name type="synonym">Filaria loa</name>
    <dbReference type="NCBI Taxonomy" id="7209"/>
    <lineage>
        <taxon>Eukaryota</taxon>
        <taxon>Metazoa</taxon>
        <taxon>Ecdysozoa</taxon>
        <taxon>Nematoda</taxon>
        <taxon>Chromadorea</taxon>
        <taxon>Rhabditida</taxon>
        <taxon>Spirurina</taxon>
        <taxon>Spiruromorpha</taxon>
        <taxon>Filarioidea</taxon>
        <taxon>Onchocercidae</taxon>
        <taxon>Loa</taxon>
    </lineage>
</organism>
<dbReference type="RefSeq" id="XP_003142011.1">
    <property type="nucleotide sequence ID" value="XM_003141963.1"/>
</dbReference>
<dbReference type="OMA" id="YTIMAHT"/>
<evidence type="ECO:0000256" key="1">
    <source>
        <dbReference type="SAM" id="MobiDB-lite"/>
    </source>
</evidence>
<sequence length="231" mass="25843">MSAKRKTVNVRISDDEDEEMRAIEEGSRRTRPETQAPNATKKNRTPKKQPKNSNAPAAGTKTDDVSPDVVDQMNRPHIQQQYPVMDHAARANIIHPVMIDHANRPINMALYPGAPCWCSQISGDMRAIRELIGAVSNGIHCILQKVHMDQVHNAELMTKMLNTVEMIADTVTNLPLAQLQECDQYLLEEAAAPNANENPNDVDNAGAYYTQNDEQMPPPNQPPNNNFRPFQ</sequence>
<dbReference type="EMBL" id="JH712576">
    <property type="protein sequence ID" value="EFO22058.1"/>
    <property type="molecule type" value="Genomic_DNA"/>
</dbReference>
<name>A0A1I7VGA7_LOALO</name>
<protein>
    <submittedName>
        <fullName evidence="4">Late endosomal/lysosomal adaptor and MAPK and MTOR activator 1</fullName>
    </submittedName>
</protein>
<accession>A0A1I7VGA7</accession>
<dbReference type="AlphaFoldDB" id="A0A1I7VGA7"/>
<evidence type="ECO:0000313" key="3">
    <source>
        <dbReference type="Proteomes" id="UP000095285"/>
    </source>
</evidence>
<dbReference type="OrthoDB" id="5830693at2759"/>
<evidence type="ECO:0000313" key="2">
    <source>
        <dbReference type="EMBL" id="EFO22058.1"/>
    </source>
</evidence>
<proteinExistence type="predicted"/>
<accession>A0A1S0TY47</accession>
<feature type="compositionally biased region" description="Basic residues" evidence="1">
    <location>
        <begin position="41"/>
        <end position="50"/>
    </location>
</feature>
<reference evidence="2 3" key="1">
    <citation type="submission" date="2012-04" db="EMBL/GenBank/DDBJ databases">
        <title>The Genome Sequence of Loa loa.</title>
        <authorList>
            <consortium name="The Broad Institute Genome Sequencing Platform"/>
            <consortium name="Broad Institute Genome Sequencing Center for Infectious Disease"/>
            <person name="Nutman T.B."/>
            <person name="Fink D.L."/>
            <person name="Russ C."/>
            <person name="Young S."/>
            <person name="Zeng Q."/>
            <person name="Gargeya S."/>
            <person name="Alvarado L."/>
            <person name="Berlin A."/>
            <person name="Chapman S.B."/>
            <person name="Chen Z."/>
            <person name="Freedman E."/>
            <person name="Gellesch M."/>
            <person name="Goldberg J."/>
            <person name="Griggs A."/>
            <person name="Gujja S."/>
            <person name="Heilman E.R."/>
            <person name="Heiman D."/>
            <person name="Howarth C."/>
            <person name="Mehta T."/>
            <person name="Neiman D."/>
            <person name="Pearson M."/>
            <person name="Roberts A."/>
            <person name="Saif S."/>
            <person name="Shea T."/>
            <person name="Shenoy N."/>
            <person name="Sisk P."/>
            <person name="Stolte C."/>
            <person name="Sykes S."/>
            <person name="White J."/>
            <person name="Yandava C."/>
            <person name="Haas B."/>
            <person name="Henn M.R."/>
            <person name="Nusbaum C."/>
            <person name="Birren B."/>
        </authorList>
    </citation>
    <scope>NUCLEOTIDE SEQUENCE [LARGE SCALE GENOMIC DNA]</scope>
</reference>
<feature type="compositionally biased region" description="Low complexity" evidence="1">
    <location>
        <begin position="192"/>
        <end position="205"/>
    </location>
</feature>
<feature type="region of interest" description="Disordered" evidence="1">
    <location>
        <begin position="192"/>
        <end position="231"/>
    </location>
</feature>
<keyword evidence="3" id="KW-1185">Reference proteome</keyword>
<dbReference type="CTD" id="9943841"/>
<evidence type="ECO:0000313" key="4">
    <source>
        <dbReference type="WBParaSite" id="EN70_2235"/>
    </source>
</evidence>
<dbReference type="Proteomes" id="UP000095285">
    <property type="component" value="Unassembled WGS sequence"/>
</dbReference>
<reference evidence="4" key="2">
    <citation type="submission" date="2016-11" db="UniProtKB">
        <authorList>
            <consortium name="WormBaseParasite"/>
        </authorList>
    </citation>
    <scope>IDENTIFICATION</scope>
</reference>
<feature type="compositionally biased region" description="Basic and acidic residues" evidence="1">
    <location>
        <begin position="20"/>
        <end position="32"/>
    </location>
</feature>
<dbReference type="GeneID" id="9943841"/>